<dbReference type="PANTHER" id="PTHR13994:SF13">
    <property type="entry name" value="FI03680P"/>
    <property type="match status" value="1"/>
</dbReference>
<organism evidence="4">
    <name type="scientific">Caldilineaceae bacterium SB0662_bin_9</name>
    <dbReference type="NCBI Taxonomy" id="2605258"/>
    <lineage>
        <taxon>Bacteria</taxon>
        <taxon>Bacillati</taxon>
        <taxon>Chloroflexota</taxon>
        <taxon>Caldilineae</taxon>
        <taxon>Caldilineales</taxon>
        <taxon>Caldilineaceae</taxon>
    </lineage>
</organism>
<dbReference type="AlphaFoldDB" id="A0A6B1DZX6"/>
<dbReference type="PROSITE" id="PS00893">
    <property type="entry name" value="NUDIX_BOX"/>
    <property type="match status" value="1"/>
</dbReference>
<name>A0A6B1DZX6_9CHLR</name>
<dbReference type="InterPro" id="IPR020084">
    <property type="entry name" value="NUDIX_hydrolase_CS"/>
</dbReference>
<proteinExistence type="inferred from homology"/>
<dbReference type="InterPro" id="IPR020476">
    <property type="entry name" value="Nudix_hydrolase"/>
</dbReference>
<dbReference type="PRINTS" id="PR00502">
    <property type="entry name" value="NUDIXFAMILY"/>
</dbReference>
<dbReference type="GO" id="GO:0051287">
    <property type="term" value="F:NAD binding"/>
    <property type="evidence" value="ECO:0007669"/>
    <property type="project" value="TreeGrafter"/>
</dbReference>
<dbReference type="Gene3D" id="3.40.630.30">
    <property type="match status" value="1"/>
</dbReference>
<dbReference type="GO" id="GO:0047631">
    <property type="term" value="F:ADP-ribose diphosphatase activity"/>
    <property type="evidence" value="ECO:0007669"/>
    <property type="project" value="TreeGrafter"/>
</dbReference>
<keyword evidence="1 2" id="KW-0378">Hydrolase</keyword>
<comment type="caution">
    <text evidence="4">The sequence shown here is derived from an EMBL/GenBank/DDBJ whole genome shotgun (WGS) entry which is preliminary data.</text>
</comment>
<dbReference type="InterPro" id="IPR015797">
    <property type="entry name" value="NUDIX_hydrolase-like_dom_sf"/>
</dbReference>
<protein>
    <submittedName>
        <fullName evidence="4">NUDIX domain-containing protein</fullName>
    </submittedName>
</protein>
<dbReference type="Pfam" id="PF00293">
    <property type="entry name" value="NUDIX"/>
    <property type="match status" value="1"/>
</dbReference>
<evidence type="ECO:0000313" key="4">
    <source>
        <dbReference type="EMBL" id="MYD91904.1"/>
    </source>
</evidence>
<dbReference type="Gene3D" id="3.90.79.10">
    <property type="entry name" value="Nucleoside Triphosphate Pyrophosphohydrolase"/>
    <property type="match status" value="1"/>
</dbReference>
<evidence type="ECO:0000256" key="1">
    <source>
        <dbReference type="ARBA" id="ARBA00022801"/>
    </source>
</evidence>
<dbReference type="Pfam" id="PF18290">
    <property type="entry name" value="Nudix_hydro"/>
    <property type="match status" value="1"/>
</dbReference>
<dbReference type="PANTHER" id="PTHR13994">
    <property type="entry name" value="NUDIX HYDROLASE RELATED"/>
    <property type="match status" value="1"/>
</dbReference>
<evidence type="ECO:0000259" key="3">
    <source>
        <dbReference type="PROSITE" id="PS51462"/>
    </source>
</evidence>
<dbReference type="InterPro" id="IPR040618">
    <property type="entry name" value="Pre-Nudix"/>
</dbReference>
<dbReference type="PRINTS" id="PR01356">
    <property type="entry name" value="GFGPROTEIN"/>
</dbReference>
<dbReference type="CDD" id="cd04670">
    <property type="entry name" value="NUDIX_ASFGF2_Nudt6"/>
    <property type="match status" value="1"/>
</dbReference>
<feature type="domain" description="Nudix hydrolase" evidence="3">
    <location>
        <begin position="105"/>
        <end position="237"/>
    </location>
</feature>
<comment type="similarity">
    <text evidence="2">Belongs to the Nudix hydrolase family.</text>
</comment>
<evidence type="ECO:0000256" key="2">
    <source>
        <dbReference type="RuleBase" id="RU003476"/>
    </source>
</evidence>
<gene>
    <name evidence="4" type="ORF">F4Y08_16510</name>
</gene>
<dbReference type="GO" id="GO:0035529">
    <property type="term" value="F:NADH pyrophosphatase activity"/>
    <property type="evidence" value="ECO:0007669"/>
    <property type="project" value="TreeGrafter"/>
</dbReference>
<sequence length="272" mass="30833">MDAAPLPLPFRSMTLQGRTNAFNGLEIDGEAIPAEEVELRALFPSRMAQWREDGLSLIWLRVPLAKSFAIPAAVEQGFVFHHSQADYVMLTCALEPRAFIPPYATHFVGAGGVVLDSRQRLLVVNERFRGNRSEPFWKLPGGLLDPGEHLEAGVRREVLEETGIETRFDRLVVAWHNHRYQFGKSGFYMVCRLTPLTFDIRKDDFEIDDCCWMPLEEYLASPHVASFNRVIVEAAVANPTLAETVLPFYPDPDRHEFFFPPAPWPLAPETVP</sequence>
<accession>A0A6B1DZX6</accession>
<dbReference type="InterPro" id="IPR000086">
    <property type="entry name" value="NUDIX_hydrolase_dom"/>
</dbReference>
<dbReference type="PROSITE" id="PS51462">
    <property type="entry name" value="NUDIX"/>
    <property type="match status" value="1"/>
</dbReference>
<reference evidence="4" key="1">
    <citation type="submission" date="2019-09" db="EMBL/GenBank/DDBJ databases">
        <title>Characterisation of the sponge microbiome using genome-centric metagenomics.</title>
        <authorList>
            <person name="Engelberts J.P."/>
            <person name="Robbins S.J."/>
            <person name="De Goeij J.M."/>
            <person name="Aranda M."/>
            <person name="Bell S.C."/>
            <person name="Webster N.S."/>
        </authorList>
    </citation>
    <scope>NUCLEOTIDE SEQUENCE</scope>
    <source>
        <strain evidence="4">SB0662_bin_9</strain>
    </source>
</reference>
<dbReference type="InterPro" id="IPR003293">
    <property type="entry name" value="Nudix_hydrolase6-like"/>
</dbReference>
<dbReference type="SUPFAM" id="SSF55811">
    <property type="entry name" value="Nudix"/>
    <property type="match status" value="1"/>
</dbReference>
<dbReference type="EMBL" id="VXPY01000120">
    <property type="protein sequence ID" value="MYD91904.1"/>
    <property type="molecule type" value="Genomic_DNA"/>
</dbReference>